<keyword evidence="2" id="KW-0378">Hydrolase</keyword>
<feature type="domain" description="Peptidase S1" evidence="3">
    <location>
        <begin position="34"/>
        <end position="252"/>
    </location>
</feature>
<dbReference type="GO" id="GO:0006508">
    <property type="term" value="P:proteolysis"/>
    <property type="evidence" value="ECO:0007669"/>
    <property type="project" value="UniProtKB-KW"/>
</dbReference>
<dbReference type="EMBL" id="CAJNOK010003552">
    <property type="protein sequence ID" value="CAF0905800.1"/>
    <property type="molecule type" value="Genomic_DNA"/>
</dbReference>
<dbReference type="Pfam" id="PF00089">
    <property type="entry name" value="Trypsin"/>
    <property type="match status" value="1"/>
</dbReference>
<dbReference type="PANTHER" id="PTHR24252">
    <property type="entry name" value="ACROSIN-RELATED"/>
    <property type="match status" value="1"/>
</dbReference>
<dbReference type="InterPro" id="IPR043504">
    <property type="entry name" value="Peptidase_S1_PA_chymotrypsin"/>
</dbReference>
<evidence type="ECO:0000256" key="2">
    <source>
        <dbReference type="RuleBase" id="RU363034"/>
    </source>
</evidence>
<gene>
    <name evidence="5" type="ORF">GPM918_LOCUS12350</name>
    <name evidence="4" type="ORF">OVA965_LOCUS9862</name>
    <name evidence="7" type="ORF">SRO942_LOCUS12351</name>
    <name evidence="6" type="ORF">TMI583_LOCUS9853</name>
</gene>
<evidence type="ECO:0000313" key="8">
    <source>
        <dbReference type="Proteomes" id="UP000663829"/>
    </source>
</evidence>
<dbReference type="SMART" id="SM00020">
    <property type="entry name" value="Tryp_SPc"/>
    <property type="match status" value="1"/>
</dbReference>
<dbReference type="EMBL" id="CAJOBA010003550">
    <property type="protein sequence ID" value="CAF3685677.1"/>
    <property type="molecule type" value="Genomic_DNA"/>
</dbReference>
<accession>A0A814F0D5</accession>
<evidence type="ECO:0000313" key="6">
    <source>
        <dbReference type="EMBL" id="CAF3685677.1"/>
    </source>
</evidence>
<reference evidence="5" key="1">
    <citation type="submission" date="2021-02" db="EMBL/GenBank/DDBJ databases">
        <authorList>
            <person name="Nowell W R."/>
        </authorList>
    </citation>
    <scope>NUCLEOTIDE SEQUENCE</scope>
</reference>
<protein>
    <recommendedName>
        <fullName evidence="3">Peptidase S1 domain-containing protein</fullName>
    </recommendedName>
</protein>
<dbReference type="AlphaFoldDB" id="A0A814F0D5"/>
<keyword evidence="8" id="KW-1185">Reference proteome</keyword>
<dbReference type="Proteomes" id="UP000681722">
    <property type="component" value="Unassembled WGS sequence"/>
</dbReference>
<dbReference type="Proteomes" id="UP000663829">
    <property type="component" value="Unassembled WGS sequence"/>
</dbReference>
<evidence type="ECO:0000313" key="4">
    <source>
        <dbReference type="EMBL" id="CAF0905800.1"/>
    </source>
</evidence>
<dbReference type="Proteomes" id="UP000677228">
    <property type="component" value="Unassembled WGS sequence"/>
</dbReference>
<dbReference type="GO" id="GO:0004252">
    <property type="term" value="F:serine-type endopeptidase activity"/>
    <property type="evidence" value="ECO:0007669"/>
    <property type="project" value="InterPro"/>
</dbReference>
<dbReference type="FunFam" id="2.40.10.10:FF:000068">
    <property type="entry name" value="transmembrane protease serine 2"/>
    <property type="match status" value="1"/>
</dbReference>
<name>A0A814F0D5_9BILA</name>
<dbReference type="Proteomes" id="UP000682733">
    <property type="component" value="Unassembled WGS sequence"/>
</dbReference>
<proteinExistence type="predicted"/>
<comment type="caution">
    <text evidence="5">The sequence shown here is derived from an EMBL/GenBank/DDBJ whole genome shotgun (WGS) entry which is preliminary data.</text>
</comment>
<dbReference type="PROSITE" id="PS00135">
    <property type="entry name" value="TRYPSIN_SER"/>
    <property type="match status" value="1"/>
</dbReference>
<dbReference type="PROSITE" id="PS50240">
    <property type="entry name" value="TRYPSIN_DOM"/>
    <property type="match status" value="1"/>
</dbReference>
<dbReference type="PANTHER" id="PTHR24252:SF7">
    <property type="entry name" value="HYALIN"/>
    <property type="match status" value="1"/>
</dbReference>
<dbReference type="EMBL" id="CAJOBC010002689">
    <property type="protein sequence ID" value="CAF3746167.1"/>
    <property type="molecule type" value="Genomic_DNA"/>
</dbReference>
<dbReference type="InterPro" id="IPR009003">
    <property type="entry name" value="Peptidase_S1_PA"/>
</dbReference>
<organism evidence="5 8">
    <name type="scientific">Didymodactylos carnosus</name>
    <dbReference type="NCBI Taxonomy" id="1234261"/>
    <lineage>
        <taxon>Eukaryota</taxon>
        <taxon>Metazoa</taxon>
        <taxon>Spiralia</taxon>
        <taxon>Gnathifera</taxon>
        <taxon>Rotifera</taxon>
        <taxon>Eurotatoria</taxon>
        <taxon>Bdelloidea</taxon>
        <taxon>Philodinida</taxon>
        <taxon>Philodinidae</taxon>
        <taxon>Didymodactylos</taxon>
    </lineage>
</organism>
<keyword evidence="2" id="KW-0645">Protease</keyword>
<dbReference type="OrthoDB" id="10002959at2759"/>
<evidence type="ECO:0000313" key="7">
    <source>
        <dbReference type="EMBL" id="CAF3746167.1"/>
    </source>
</evidence>
<evidence type="ECO:0000313" key="5">
    <source>
        <dbReference type="EMBL" id="CAF0973256.1"/>
    </source>
</evidence>
<keyword evidence="1" id="KW-1015">Disulfide bond</keyword>
<dbReference type="InterPro" id="IPR033116">
    <property type="entry name" value="TRYPSIN_SER"/>
</dbReference>
<dbReference type="PRINTS" id="PR00722">
    <property type="entry name" value="CHYMOTRYPSIN"/>
</dbReference>
<sequence length="268" mass="29223">MDDKFDAYLSKETTAERSSVTCGCSENPAILSKIVGGEESIPNSFGWVVSIRMYSSHVCGGSIISDFWIITAAHCIPSNYVFGSFSIMAGIQNLSDIGQERLIVESFVHPQYDPDTFDNDIALVRLNLPLDMTHRSLAIICLPIINNTLLDFQEYPSPGTPLVGIGWGTLMSNNTEPSETLQQVTLETIANYRAFCMSIIHNVTLQFCAGIDGGGKDTCQGDSGGPIMMFRSTGQWELVGLTSYGSRILLICLISQSALLKRLSSSQK</sequence>
<dbReference type="InterPro" id="IPR001254">
    <property type="entry name" value="Trypsin_dom"/>
</dbReference>
<dbReference type="CDD" id="cd00190">
    <property type="entry name" value="Tryp_SPc"/>
    <property type="match status" value="1"/>
</dbReference>
<dbReference type="InterPro" id="IPR001314">
    <property type="entry name" value="Peptidase_S1A"/>
</dbReference>
<dbReference type="EMBL" id="CAJNOQ010002689">
    <property type="protein sequence ID" value="CAF0973256.1"/>
    <property type="molecule type" value="Genomic_DNA"/>
</dbReference>
<dbReference type="PROSITE" id="PS00134">
    <property type="entry name" value="TRYPSIN_HIS"/>
    <property type="match status" value="1"/>
</dbReference>
<evidence type="ECO:0000259" key="3">
    <source>
        <dbReference type="PROSITE" id="PS50240"/>
    </source>
</evidence>
<dbReference type="SUPFAM" id="SSF50494">
    <property type="entry name" value="Trypsin-like serine proteases"/>
    <property type="match status" value="1"/>
</dbReference>
<keyword evidence="2" id="KW-0720">Serine protease</keyword>
<evidence type="ECO:0000256" key="1">
    <source>
        <dbReference type="ARBA" id="ARBA00023157"/>
    </source>
</evidence>
<dbReference type="Gene3D" id="2.40.10.10">
    <property type="entry name" value="Trypsin-like serine proteases"/>
    <property type="match status" value="1"/>
</dbReference>
<dbReference type="InterPro" id="IPR018114">
    <property type="entry name" value="TRYPSIN_HIS"/>
</dbReference>